<keyword evidence="1" id="KW-0812">Transmembrane</keyword>
<dbReference type="AlphaFoldDB" id="A0A222EXG5"/>
<gene>
    <name evidence="3" type="ORF">D0Y83_05380</name>
    <name evidence="2" type="ORF">EKJ_07220</name>
</gene>
<dbReference type="EMBL" id="AP019389">
    <property type="protein sequence ID" value="BBI19875.1"/>
    <property type="molecule type" value="Genomic_DNA"/>
</dbReference>
<organism evidence="3 5">
    <name type="scientific">Qipengyuania flava</name>
    <dbReference type="NCBI Taxonomy" id="192812"/>
    <lineage>
        <taxon>Bacteria</taxon>
        <taxon>Pseudomonadati</taxon>
        <taxon>Pseudomonadota</taxon>
        <taxon>Alphaproteobacteria</taxon>
        <taxon>Sphingomonadales</taxon>
        <taxon>Erythrobacteraceae</taxon>
        <taxon>Qipengyuania</taxon>
    </lineage>
</organism>
<keyword evidence="4" id="KW-1185">Reference proteome</keyword>
<feature type="transmembrane region" description="Helical" evidence="1">
    <location>
        <begin position="280"/>
        <end position="298"/>
    </location>
</feature>
<accession>A0A222EXG5</accession>
<dbReference type="InterPro" id="IPR022134">
    <property type="entry name" value="DUF3667"/>
</dbReference>
<dbReference type="Pfam" id="PF12412">
    <property type="entry name" value="DUF3667"/>
    <property type="match status" value="1"/>
</dbReference>
<name>A0A222EXG5_9SPHN</name>
<dbReference type="Proteomes" id="UP000290057">
    <property type="component" value="Chromosome"/>
</dbReference>
<reference evidence="3" key="2">
    <citation type="submission" date="2018-09" db="EMBL/GenBank/DDBJ databases">
        <authorList>
            <person name="Zhang J."/>
        </authorList>
    </citation>
    <scope>NUCLEOTIDE SEQUENCE</scope>
    <source>
        <strain evidence="3">21-3</strain>
    </source>
</reference>
<dbReference type="KEGG" id="efv:CHH26_14805"/>
<feature type="transmembrane region" description="Helical" evidence="1">
    <location>
        <begin position="110"/>
        <end position="131"/>
    </location>
</feature>
<evidence type="ECO:0000313" key="4">
    <source>
        <dbReference type="Proteomes" id="UP000290057"/>
    </source>
</evidence>
<proteinExistence type="predicted"/>
<evidence type="ECO:0000313" key="2">
    <source>
        <dbReference type="EMBL" id="BBI19875.1"/>
    </source>
</evidence>
<evidence type="ECO:0000256" key="1">
    <source>
        <dbReference type="SAM" id="Phobius"/>
    </source>
</evidence>
<protein>
    <submittedName>
        <fullName evidence="3">DUF3667 domain-containing protein</fullName>
    </submittedName>
</protein>
<dbReference type="EMBL" id="CP032228">
    <property type="protein sequence ID" value="QFI62770.1"/>
    <property type="molecule type" value="Genomic_DNA"/>
</dbReference>
<evidence type="ECO:0000313" key="5">
    <source>
        <dbReference type="Proteomes" id="UP000325385"/>
    </source>
</evidence>
<feature type="transmembrane region" description="Helical" evidence="1">
    <location>
        <begin position="366"/>
        <end position="390"/>
    </location>
</feature>
<dbReference type="RefSeq" id="WP_094063874.1">
    <property type="nucleotide sequence ID" value="NZ_AP019389.1"/>
</dbReference>
<reference evidence="5" key="1">
    <citation type="submission" date="2018-09" db="EMBL/GenBank/DDBJ databases">
        <title>Nocardia yunnanensis sp. nov., an actinomycete isolated from a soil sample.</title>
        <authorList>
            <person name="Zhang J."/>
        </authorList>
    </citation>
    <scope>NUCLEOTIDE SEQUENCE [LARGE SCALE GENOMIC DNA]</scope>
    <source>
        <strain evidence="5">21-3</strain>
    </source>
</reference>
<feature type="transmembrane region" description="Helical" evidence="1">
    <location>
        <begin position="310"/>
        <end position="331"/>
    </location>
</feature>
<evidence type="ECO:0000313" key="3">
    <source>
        <dbReference type="EMBL" id="QFI62770.1"/>
    </source>
</evidence>
<dbReference type="GeneID" id="69696715"/>
<reference evidence="2 4" key="3">
    <citation type="submission" date="2019-01" db="EMBL/GenBank/DDBJ databases">
        <title>Complete genome sequence of Erythrobacter flavus KJ5.</title>
        <authorList>
            <person name="Kanesaki Y."/>
            <person name="Brotosudarmo T."/>
            <person name="Moriuchi R."/>
            <person name="Awai K."/>
        </authorList>
    </citation>
    <scope>NUCLEOTIDE SEQUENCE [LARGE SCALE GENOMIC DNA]</scope>
    <source>
        <strain evidence="2 4">KJ5</strain>
    </source>
</reference>
<keyword evidence="1" id="KW-0472">Membrane</keyword>
<keyword evidence="1" id="KW-1133">Transmembrane helix</keyword>
<dbReference type="Proteomes" id="UP000325385">
    <property type="component" value="Chromosome"/>
</dbReference>
<sequence length="393" mass="43568">MTDIAEGVGTAVEGGLFARAVAGKSNQATTLSKGHFAEGACLNCGTELIGDHCHSCGQQAHLHRTLSAFMHDLLHGALHFDGKTWRTLPLLIGKPGELTRRYIDGQRKRFVSPMALFLFCIFLMFAVFQIAGISAPVDIPGDTDAQLQELTAEQQSELLERRDLFASRVDDPEISETRRERAQESLADVERQLDALVKARSELPFLGDPNVGARPAVAAEAPREGNDTEIAPADANSELATVEGWEGELESVPWIQTAVKKWRMNPGLMLYKLQTNFYKFSWLLIPLSIPFVWVLFAWKRAFRAYDHAIFVTYSLSFMTLFILAIVLAGLAGAGASTMTLLSIFIPPVHIYKHLRGTYRLSRFSALWRLTVLSVAIVFILLMFTALLALLGLF</sequence>